<name>A0A8X6USB2_NEPPI</name>
<protein>
    <submittedName>
        <fullName evidence="1">Uncharacterized protein</fullName>
    </submittedName>
</protein>
<dbReference type="AlphaFoldDB" id="A0A8X6USB2"/>
<dbReference type="EMBL" id="BMAW01040927">
    <property type="protein sequence ID" value="GFU61634.1"/>
    <property type="molecule type" value="Genomic_DNA"/>
</dbReference>
<keyword evidence="2" id="KW-1185">Reference proteome</keyword>
<reference evidence="1" key="1">
    <citation type="submission" date="2020-08" db="EMBL/GenBank/DDBJ databases">
        <title>Multicomponent nature underlies the extraordinary mechanical properties of spider dragline silk.</title>
        <authorList>
            <person name="Kono N."/>
            <person name="Nakamura H."/>
            <person name="Mori M."/>
            <person name="Yoshida Y."/>
            <person name="Ohtoshi R."/>
            <person name="Malay A.D."/>
            <person name="Moran D.A.P."/>
            <person name="Tomita M."/>
            <person name="Numata K."/>
            <person name="Arakawa K."/>
        </authorList>
    </citation>
    <scope>NUCLEOTIDE SEQUENCE</scope>
</reference>
<evidence type="ECO:0000313" key="1">
    <source>
        <dbReference type="EMBL" id="GFU61634.1"/>
    </source>
</evidence>
<comment type="caution">
    <text evidence="1">The sequence shown here is derived from an EMBL/GenBank/DDBJ whole genome shotgun (WGS) entry which is preliminary data.</text>
</comment>
<evidence type="ECO:0000313" key="2">
    <source>
        <dbReference type="Proteomes" id="UP000887013"/>
    </source>
</evidence>
<proteinExistence type="predicted"/>
<dbReference type="Proteomes" id="UP000887013">
    <property type="component" value="Unassembled WGS sequence"/>
</dbReference>
<organism evidence="1 2">
    <name type="scientific">Nephila pilipes</name>
    <name type="common">Giant wood spider</name>
    <name type="synonym">Nephila maculata</name>
    <dbReference type="NCBI Taxonomy" id="299642"/>
    <lineage>
        <taxon>Eukaryota</taxon>
        <taxon>Metazoa</taxon>
        <taxon>Ecdysozoa</taxon>
        <taxon>Arthropoda</taxon>
        <taxon>Chelicerata</taxon>
        <taxon>Arachnida</taxon>
        <taxon>Araneae</taxon>
        <taxon>Araneomorphae</taxon>
        <taxon>Entelegynae</taxon>
        <taxon>Araneoidea</taxon>
        <taxon>Nephilidae</taxon>
        <taxon>Nephila</taxon>
    </lineage>
</organism>
<accession>A0A8X6USB2</accession>
<sequence length="67" mass="7607">MARQLKGTYVYNIPQKGPLERSGDSMKSLYPCRKEKNKQVSRSHKAELADEDIFSSTGLESFRFGGH</sequence>
<gene>
    <name evidence="1" type="ORF">NPIL_621911</name>
</gene>